<dbReference type="RefSeq" id="WP_114985466.1">
    <property type="nucleotide sequence ID" value="NZ_CP027806.1"/>
</dbReference>
<dbReference type="KEGG" id="cprv:CYPRO_3134"/>
<evidence type="ECO:0000256" key="6">
    <source>
        <dbReference type="ARBA" id="ARBA00023315"/>
    </source>
</evidence>
<comment type="subcellular location">
    <subcellularLocation>
        <location evidence="8">Cytoplasm</location>
    </subcellularLocation>
</comment>
<dbReference type="GO" id="GO:0002949">
    <property type="term" value="P:tRNA threonylcarbamoyladenosine modification"/>
    <property type="evidence" value="ECO:0007669"/>
    <property type="project" value="UniProtKB-UniRule"/>
</dbReference>
<evidence type="ECO:0000256" key="1">
    <source>
        <dbReference type="ARBA" id="ARBA00022490"/>
    </source>
</evidence>
<dbReference type="FunFam" id="3.30.420.40:FF:000040">
    <property type="entry name" value="tRNA N6-adenosine threonylcarbamoyltransferase"/>
    <property type="match status" value="1"/>
</dbReference>
<organism evidence="10 11">
    <name type="scientific">Cyclonatronum proteinivorum</name>
    <dbReference type="NCBI Taxonomy" id="1457365"/>
    <lineage>
        <taxon>Bacteria</taxon>
        <taxon>Pseudomonadati</taxon>
        <taxon>Balneolota</taxon>
        <taxon>Balneolia</taxon>
        <taxon>Balneolales</taxon>
        <taxon>Cyclonatronaceae</taxon>
        <taxon>Cyclonatronum</taxon>
    </lineage>
</organism>
<accession>A0A345UPG6</accession>
<dbReference type="GO" id="GO:0061711">
    <property type="term" value="F:tRNA N(6)-L-threonylcarbamoyladenine synthase activity"/>
    <property type="evidence" value="ECO:0007669"/>
    <property type="project" value="UniProtKB-EC"/>
</dbReference>
<evidence type="ECO:0000256" key="7">
    <source>
        <dbReference type="ARBA" id="ARBA00048117"/>
    </source>
</evidence>
<feature type="binding site" evidence="8">
    <location>
        <position position="110"/>
    </location>
    <ligand>
        <name>Fe cation</name>
        <dbReference type="ChEBI" id="CHEBI:24875"/>
    </ligand>
</feature>
<dbReference type="OrthoDB" id="9806197at2"/>
<dbReference type="PANTHER" id="PTHR11735">
    <property type="entry name" value="TRNA N6-ADENOSINE THREONYLCARBAMOYLTRANSFERASE"/>
    <property type="match status" value="1"/>
</dbReference>
<dbReference type="NCBIfam" id="TIGR03723">
    <property type="entry name" value="T6A_TsaD_YgjD"/>
    <property type="match status" value="1"/>
</dbReference>
<dbReference type="PANTHER" id="PTHR11735:SF6">
    <property type="entry name" value="TRNA N6-ADENOSINE THREONYLCARBAMOYLTRANSFERASE, MITOCHONDRIAL"/>
    <property type="match status" value="1"/>
</dbReference>
<keyword evidence="1 8" id="KW-0963">Cytoplasm</keyword>
<keyword evidence="3 8" id="KW-0819">tRNA processing</keyword>
<proteinExistence type="inferred from homology"/>
<comment type="function">
    <text evidence="8">Required for the formation of a threonylcarbamoyl group on adenosine at position 37 (t(6)A37) in tRNAs that read codons beginning with adenine. Is involved in the transfer of the threonylcarbamoyl moiety of threonylcarbamoyl-AMP (TC-AMP) to the N6 group of A37, together with TsaE and TsaB. TsaD likely plays a direct catalytic role in this reaction.</text>
</comment>
<keyword evidence="10" id="KW-0378">Hydrolase</keyword>
<reference evidence="10 11" key="1">
    <citation type="submission" date="2018-03" db="EMBL/GenBank/DDBJ databases">
        <title>Phenotypic and genomic properties of Cyclonatronum proteinivorum gen. nov., sp. nov., a haloalkaliphilic bacteroidete from soda lakes possessing Na+-translocating rhodopsin.</title>
        <authorList>
            <person name="Toshchakov S.V."/>
            <person name="Korzhenkov A."/>
            <person name="Samarov N.I."/>
            <person name="Kublanov I.V."/>
            <person name="Muntyan M.S."/>
            <person name="Sorokin D.Y."/>
        </authorList>
    </citation>
    <scope>NUCLEOTIDE SEQUENCE [LARGE SCALE GENOMIC DNA]</scope>
    <source>
        <strain evidence="10 11">Omega</strain>
    </source>
</reference>
<dbReference type="SUPFAM" id="SSF53067">
    <property type="entry name" value="Actin-like ATPase domain"/>
    <property type="match status" value="1"/>
</dbReference>
<dbReference type="InterPro" id="IPR000905">
    <property type="entry name" value="Gcp-like_dom"/>
</dbReference>
<dbReference type="InterPro" id="IPR017861">
    <property type="entry name" value="KAE1/TsaD"/>
</dbReference>
<dbReference type="InterPro" id="IPR022450">
    <property type="entry name" value="TsaD"/>
</dbReference>
<gene>
    <name evidence="8" type="primary">tsaD</name>
    <name evidence="10" type="ORF">CYPRO_3134</name>
</gene>
<evidence type="ECO:0000256" key="2">
    <source>
        <dbReference type="ARBA" id="ARBA00022679"/>
    </source>
</evidence>
<feature type="binding site" evidence="8">
    <location>
        <position position="182"/>
    </location>
    <ligand>
        <name>substrate</name>
    </ligand>
</feature>
<name>A0A345UPG6_9BACT</name>
<comment type="similarity">
    <text evidence="8">Belongs to the KAE1 / TsaD family.</text>
</comment>
<comment type="catalytic activity">
    <reaction evidence="7 8">
        <text>L-threonylcarbamoyladenylate + adenosine(37) in tRNA = N(6)-L-threonylcarbamoyladenosine(37) in tRNA + AMP + H(+)</text>
        <dbReference type="Rhea" id="RHEA:37059"/>
        <dbReference type="Rhea" id="RHEA-COMP:10162"/>
        <dbReference type="Rhea" id="RHEA-COMP:10163"/>
        <dbReference type="ChEBI" id="CHEBI:15378"/>
        <dbReference type="ChEBI" id="CHEBI:73682"/>
        <dbReference type="ChEBI" id="CHEBI:74411"/>
        <dbReference type="ChEBI" id="CHEBI:74418"/>
        <dbReference type="ChEBI" id="CHEBI:456215"/>
        <dbReference type="EC" id="2.3.1.234"/>
    </reaction>
</comment>
<evidence type="ECO:0000313" key="11">
    <source>
        <dbReference type="Proteomes" id="UP000254808"/>
    </source>
</evidence>
<dbReference type="PRINTS" id="PR00789">
    <property type="entry name" value="OSIALOPTASE"/>
</dbReference>
<evidence type="ECO:0000256" key="5">
    <source>
        <dbReference type="ARBA" id="ARBA00023004"/>
    </source>
</evidence>
<dbReference type="HAMAP" id="MF_01445">
    <property type="entry name" value="TsaD"/>
    <property type="match status" value="1"/>
</dbReference>
<dbReference type="EC" id="2.3.1.234" evidence="8"/>
<feature type="binding site" evidence="8">
    <location>
        <position position="178"/>
    </location>
    <ligand>
        <name>substrate</name>
    </ligand>
</feature>
<evidence type="ECO:0000256" key="4">
    <source>
        <dbReference type="ARBA" id="ARBA00022723"/>
    </source>
</evidence>
<keyword evidence="5 8" id="KW-0408">Iron</keyword>
<protein>
    <recommendedName>
        <fullName evidence="8">tRNA N6-adenosine threonylcarbamoyltransferase</fullName>
        <ecNumber evidence="8">2.3.1.234</ecNumber>
    </recommendedName>
    <alternativeName>
        <fullName evidence="8">N6-L-threonylcarbamoyladenine synthase</fullName>
        <shortName evidence="8">t(6)A synthase</shortName>
    </alternativeName>
    <alternativeName>
        <fullName evidence="8">t(6)A37 threonylcarbamoyladenosine biosynthesis protein TsaD</fullName>
    </alternativeName>
    <alternativeName>
        <fullName evidence="8">tRNA threonylcarbamoyladenosine biosynthesis protein TsaD</fullName>
    </alternativeName>
</protein>
<feature type="binding site" evidence="8">
    <location>
        <position position="165"/>
    </location>
    <ligand>
        <name>substrate</name>
    </ligand>
</feature>
<feature type="domain" description="Gcp-like" evidence="9">
    <location>
        <begin position="24"/>
        <end position="310"/>
    </location>
</feature>
<comment type="cofactor">
    <cofactor evidence="8">
        <name>Fe(2+)</name>
        <dbReference type="ChEBI" id="CHEBI:29033"/>
    </cofactor>
    <text evidence="8">Binds 1 Fe(2+) ion per subunit.</text>
</comment>
<dbReference type="InterPro" id="IPR043129">
    <property type="entry name" value="ATPase_NBD"/>
</dbReference>
<feature type="binding site" evidence="8">
    <location>
        <position position="276"/>
    </location>
    <ligand>
        <name>substrate</name>
    </ligand>
</feature>
<keyword evidence="6 8" id="KW-0012">Acyltransferase</keyword>
<dbReference type="NCBIfam" id="TIGR00329">
    <property type="entry name" value="gcp_kae1"/>
    <property type="match status" value="1"/>
</dbReference>
<dbReference type="EMBL" id="CP027806">
    <property type="protein sequence ID" value="AXJ02368.1"/>
    <property type="molecule type" value="Genomic_DNA"/>
</dbReference>
<feature type="binding site" evidence="8">
    <location>
        <position position="304"/>
    </location>
    <ligand>
        <name>Fe cation</name>
        <dbReference type="ChEBI" id="CHEBI:24875"/>
    </ligand>
</feature>
<dbReference type="GO" id="GO:0016787">
    <property type="term" value="F:hydrolase activity"/>
    <property type="evidence" value="ECO:0007669"/>
    <property type="project" value="UniProtKB-KW"/>
</dbReference>
<keyword evidence="11" id="KW-1185">Reference proteome</keyword>
<evidence type="ECO:0000259" key="9">
    <source>
        <dbReference type="Pfam" id="PF00814"/>
    </source>
</evidence>
<evidence type="ECO:0000256" key="8">
    <source>
        <dbReference type="HAMAP-Rule" id="MF_01445"/>
    </source>
</evidence>
<evidence type="ECO:0000313" key="10">
    <source>
        <dbReference type="EMBL" id="AXJ02368.1"/>
    </source>
</evidence>
<feature type="binding site" evidence="8">
    <location>
        <position position="114"/>
    </location>
    <ligand>
        <name>Fe cation</name>
        <dbReference type="ChEBI" id="CHEBI:24875"/>
    </ligand>
</feature>
<dbReference type="AlphaFoldDB" id="A0A345UPG6"/>
<dbReference type="Gene3D" id="3.30.420.40">
    <property type="match status" value="2"/>
</dbReference>
<evidence type="ECO:0000256" key="3">
    <source>
        <dbReference type="ARBA" id="ARBA00022694"/>
    </source>
</evidence>
<feature type="binding site" evidence="8">
    <location>
        <begin position="132"/>
        <end position="136"/>
    </location>
    <ligand>
        <name>substrate</name>
    </ligand>
</feature>
<dbReference type="Proteomes" id="UP000254808">
    <property type="component" value="Chromosome"/>
</dbReference>
<dbReference type="GO" id="GO:0005506">
    <property type="term" value="F:iron ion binding"/>
    <property type="evidence" value="ECO:0007669"/>
    <property type="project" value="UniProtKB-UniRule"/>
</dbReference>
<dbReference type="GO" id="GO:0005737">
    <property type="term" value="C:cytoplasm"/>
    <property type="evidence" value="ECO:0007669"/>
    <property type="project" value="UniProtKB-SubCell"/>
</dbReference>
<dbReference type="FunFam" id="3.30.420.40:FF:000012">
    <property type="entry name" value="tRNA N6-adenosine threonylcarbamoyltransferase"/>
    <property type="match status" value="1"/>
</dbReference>
<dbReference type="Pfam" id="PF00814">
    <property type="entry name" value="TsaD"/>
    <property type="match status" value="1"/>
</dbReference>
<sequence>MIVLGIESSCDETAAAVYTTEGGLRSNVVASQKIHTRFGGVVPELASRAHQQTIWGTVSQALAEAGLQAEDVDVVAVTQGPGLMGALLVGLCFAKGFVLANGKRLVGVNHMDAHMYANFIDNPPVYPFLCLTVSGGHTQLTYVKEPFAHTLLGKTRDDAAGEAFDKIGKILGLPYPAGPVMDKHAQRGNPGFHKFPQGLLGEGFDFSFSGLKTSVLYYLQKQGDETAQAAFLKDHLQDVCASVSHAITEVLMKKLEAAMQETGCRTLMLAGGVSANTMLREKARQLAQRSGATLLIPKMAYCTDNAAMIAVTGHMLAQRGNFSDLSMKPFARVNG</sequence>
<keyword evidence="4 8" id="KW-0479">Metal-binding</keyword>
<dbReference type="CDD" id="cd24133">
    <property type="entry name" value="ASKHA_NBD_TsaD_bac"/>
    <property type="match status" value="1"/>
</dbReference>
<keyword evidence="2 8" id="KW-0808">Transferase</keyword>